<gene>
    <name evidence="8" type="ORF">SAMN04488050_11581</name>
</gene>
<keyword evidence="4" id="KW-0843">Virulence</keyword>
<dbReference type="Proteomes" id="UP000199392">
    <property type="component" value="Unassembled WGS sequence"/>
</dbReference>
<evidence type="ECO:0000256" key="4">
    <source>
        <dbReference type="ARBA" id="ARBA00023026"/>
    </source>
</evidence>
<comment type="similarity">
    <text evidence="1">Belongs to the TrbE/VirB4 family.</text>
</comment>
<evidence type="ECO:0000259" key="7">
    <source>
        <dbReference type="Pfam" id="PF19044"/>
    </source>
</evidence>
<dbReference type="STRING" id="311180.SAMN04488050_11581"/>
<proteinExistence type="inferred from homology"/>
<dbReference type="RefSeq" id="WP_092430657.1">
    <property type="nucleotide sequence ID" value="NZ_FNCL01000021.1"/>
</dbReference>
<keyword evidence="9" id="KW-1185">Reference proteome</keyword>
<dbReference type="GO" id="GO:0005524">
    <property type="term" value="F:ATP binding"/>
    <property type="evidence" value="ECO:0007669"/>
    <property type="project" value="UniProtKB-KW"/>
</dbReference>
<dbReference type="InterPro" id="IPR051162">
    <property type="entry name" value="T4SS_component"/>
</dbReference>
<dbReference type="Gene3D" id="3.40.50.300">
    <property type="entry name" value="P-loop containing nucleotide triphosphate hydrolases"/>
    <property type="match status" value="2"/>
</dbReference>
<keyword evidence="3" id="KW-0067">ATP-binding</keyword>
<dbReference type="CDD" id="cd01127">
    <property type="entry name" value="TrwB_TraG_TraD_VirD4"/>
    <property type="match status" value="1"/>
</dbReference>
<protein>
    <recommendedName>
        <fullName evidence="5">Type IV secretion system protein virB4</fullName>
    </recommendedName>
</protein>
<reference evidence="9" key="1">
    <citation type="submission" date="2016-10" db="EMBL/GenBank/DDBJ databases">
        <authorList>
            <person name="Varghese N."/>
            <person name="Submissions S."/>
        </authorList>
    </citation>
    <scope>NUCLEOTIDE SEQUENCE [LARGE SCALE GENOMIC DNA]</scope>
    <source>
        <strain evidence="9">DSM 26894</strain>
    </source>
</reference>
<keyword evidence="2" id="KW-0547">Nucleotide-binding</keyword>
<dbReference type="EMBL" id="FOZW01000015">
    <property type="protein sequence ID" value="SFT21549.1"/>
    <property type="molecule type" value="Genomic_DNA"/>
</dbReference>
<dbReference type="InterPro" id="IPR018145">
    <property type="entry name" value="CagE_TrbE_VirB_cntrl_dom"/>
</dbReference>
<accession>A0A1I6W6E2</accession>
<feature type="domain" description="TraG P-loop" evidence="7">
    <location>
        <begin position="611"/>
        <end position="717"/>
    </location>
</feature>
<evidence type="ECO:0000256" key="3">
    <source>
        <dbReference type="ARBA" id="ARBA00022840"/>
    </source>
</evidence>
<organism evidence="8 9">
    <name type="scientific">Alloyangia pacifica</name>
    <dbReference type="NCBI Taxonomy" id="311180"/>
    <lineage>
        <taxon>Bacteria</taxon>
        <taxon>Pseudomonadati</taxon>
        <taxon>Pseudomonadota</taxon>
        <taxon>Alphaproteobacteria</taxon>
        <taxon>Rhodobacterales</taxon>
        <taxon>Roseobacteraceae</taxon>
        <taxon>Alloyangia</taxon>
    </lineage>
</organism>
<dbReference type="InterPro" id="IPR004346">
    <property type="entry name" value="CagE_TrbE_VirB"/>
</dbReference>
<evidence type="ECO:0000256" key="5">
    <source>
        <dbReference type="ARBA" id="ARBA00023635"/>
    </source>
</evidence>
<dbReference type="InterPro" id="IPR043964">
    <property type="entry name" value="P-loop_TraG"/>
</dbReference>
<evidence type="ECO:0000313" key="9">
    <source>
        <dbReference type="Proteomes" id="UP000199392"/>
    </source>
</evidence>
<dbReference type="PANTHER" id="PTHR30121:SF12">
    <property type="entry name" value="TYPE IV SECRETION SYSTEM PROTEIN CAGE"/>
    <property type="match status" value="1"/>
</dbReference>
<feature type="domain" description="CagE TrbE VirB component of type IV transporter system central" evidence="6">
    <location>
        <begin position="175"/>
        <end position="377"/>
    </location>
</feature>
<name>A0A1I6W6E2_9RHOB</name>
<dbReference type="PANTHER" id="PTHR30121">
    <property type="entry name" value="UNCHARACTERIZED PROTEIN YJGR-RELATED"/>
    <property type="match status" value="1"/>
</dbReference>
<dbReference type="InterPro" id="IPR027417">
    <property type="entry name" value="P-loop_NTPase"/>
</dbReference>
<dbReference type="AlphaFoldDB" id="A0A1I6W6E2"/>
<evidence type="ECO:0000256" key="2">
    <source>
        <dbReference type="ARBA" id="ARBA00022741"/>
    </source>
</evidence>
<sequence>MGFARNIRTESTAERYLPCLRHADEHAIITRNRSAFQMMKLEGASFRTADTRHINVLHDTLSHALRSIAGLGVMVYVHVIRSRDEGSPAGVFTSDLASWIDGAYRARLEQKRLYRNDIYLTLYMQPRNFPSEHLVREMRRARSRQIEVDQALLDELDDKAAQLAGSLSRFRPRRLSVVRNDRDVLISEPASVLKQVISGRPAEVPLVQGTLGGAIYTDRVIFGREVCEIRHAEASTYGAMFGLKEYPAWTRPDMLDGLLTAPFEFILTQSFRCAGKTDALRQMSLKEGRLRNANDPALSQADGLRAARDELMSGTFVMGEHNLSLLVLSDDPVALKARAADAVTLLSEAGAVVAREDLGLEPQFWAQLPGNHAHRARTALVTSRNFTALAPLHNYPTGHRAGNEWGAAIAKLQSSAGTPFYFNFHVGDLGHTFICGPSGSGKTVVQTFLLSQLEKFGVKRVLFDKDHGAEIFVRASGGTYLDFQPGRPTGCAPFMALELDAPGQAFLVALVKSMLGGDQTTFSASDVRRIEQAVAGLANLPRAERSLSALRELLGFGGGAEDIGARLDRWTREGRLGWVFDDAADELSLDADLVGFDITAFLDDPEIRKPIMMYLMRRVEQLITGQRIAIFIDEFWKALSDPYFSDFVKNKLKVIRKQNGIIVAGTQSASDAITSPIARTIIEQCASQIYFGTDRPSRKDLVDEFGLSEREFEIVQSKLPMGHFLIKQAQNSVVCNLDLSGLDDVLTVLSGRTASNALMHELRQKYPAPRDWLPRLLATRKDLA</sequence>
<dbReference type="Pfam" id="PF03135">
    <property type="entry name" value="CagE_TrbE_VirB"/>
    <property type="match status" value="1"/>
</dbReference>
<evidence type="ECO:0000313" key="8">
    <source>
        <dbReference type="EMBL" id="SFT21549.1"/>
    </source>
</evidence>
<dbReference type="NCBIfam" id="TIGR00929">
    <property type="entry name" value="VirB4_CagE"/>
    <property type="match status" value="1"/>
</dbReference>
<dbReference type="OrthoDB" id="9816422at2"/>
<dbReference type="Pfam" id="PF19044">
    <property type="entry name" value="P-loop_TraG"/>
    <property type="match status" value="1"/>
</dbReference>
<dbReference type="SUPFAM" id="SSF52540">
    <property type="entry name" value="P-loop containing nucleoside triphosphate hydrolases"/>
    <property type="match status" value="1"/>
</dbReference>
<evidence type="ECO:0000259" key="6">
    <source>
        <dbReference type="Pfam" id="PF03135"/>
    </source>
</evidence>
<evidence type="ECO:0000256" key="1">
    <source>
        <dbReference type="ARBA" id="ARBA00006512"/>
    </source>
</evidence>